<gene>
    <name evidence="1" type="ORF">PVT68_17425</name>
</gene>
<dbReference type="Proteomes" id="UP001236500">
    <property type="component" value="Chromosome"/>
</dbReference>
<protein>
    <submittedName>
        <fullName evidence="1">Uncharacterized protein</fullName>
    </submittedName>
</protein>
<reference evidence="1 2" key="1">
    <citation type="submission" date="2023-02" db="EMBL/GenBank/DDBJ databases">
        <title>Description and genomic characterization of Microbulbifer bruguierae sp. nov., isolated from the sediment of mangrove plant Bruguiera sexangula.</title>
        <authorList>
            <person name="Long M."/>
        </authorList>
    </citation>
    <scope>NUCLEOTIDE SEQUENCE [LARGE SCALE GENOMIC DNA]</scope>
    <source>
        <strain evidence="1 2">H12</strain>
    </source>
</reference>
<sequence length="106" mass="12015">MYSFEDIKERSESDDELVVGYADAMELLYLFEQSDTQVIGWEGWLKYENGTLGHSQKYQGTVDLSAMPKTSAIALVKSTIMQANTEWLENPEVHNANLLFCITTNT</sequence>
<organism evidence="1 2">
    <name type="scientific">Microbulbifer bruguierae</name>
    <dbReference type="NCBI Taxonomy" id="3029061"/>
    <lineage>
        <taxon>Bacteria</taxon>
        <taxon>Pseudomonadati</taxon>
        <taxon>Pseudomonadota</taxon>
        <taxon>Gammaproteobacteria</taxon>
        <taxon>Cellvibrionales</taxon>
        <taxon>Microbulbiferaceae</taxon>
        <taxon>Microbulbifer</taxon>
    </lineage>
</organism>
<dbReference type="RefSeq" id="WP_280320336.1">
    <property type="nucleotide sequence ID" value="NZ_CP118605.1"/>
</dbReference>
<evidence type="ECO:0000313" key="2">
    <source>
        <dbReference type="Proteomes" id="UP001236500"/>
    </source>
</evidence>
<dbReference type="EMBL" id="CP118605">
    <property type="protein sequence ID" value="WGL16529.1"/>
    <property type="molecule type" value="Genomic_DNA"/>
</dbReference>
<evidence type="ECO:0000313" key="1">
    <source>
        <dbReference type="EMBL" id="WGL16529.1"/>
    </source>
</evidence>
<accession>A0ABY8NC77</accession>
<keyword evidence="2" id="KW-1185">Reference proteome</keyword>
<name>A0ABY8NC77_9GAMM</name>
<proteinExistence type="predicted"/>